<name>A0ABR4CFS9_9HELO</name>
<evidence type="ECO:0000256" key="1">
    <source>
        <dbReference type="ARBA" id="ARBA00004643"/>
    </source>
</evidence>
<evidence type="ECO:0000256" key="7">
    <source>
        <dbReference type="ARBA" id="ARBA00022989"/>
    </source>
</evidence>
<organism evidence="10 11">
    <name type="scientific">Oculimacula yallundae</name>
    <dbReference type="NCBI Taxonomy" id="86028"/>
    <lineage>
        <taxon>Eukaryota</taxon>
        <taxon>Fungi</taxon>
        <taxon>Dikarya</taxon>
        <taxon>Ascomycota</taxon>
        <taxon>Pezizomycotina</taxon>
        <taxon>Leotiomycetes</taxon>
        <taxon>Helotiales</taxon>
        <taxon>Ploettnerulaceae</taxon>
        <taxon>Oculimacula</taxon>
    </lineage>
</organism>
<sequence length="195" mass="21396">MISDDDLYRLAIFLGSAAMLLIILYHFLEINAVEEPEGRVGRKVIMLLRDGHGVADALGGLGGLGAKKNTLELELERENCAVRTTRLSTETTRRWELTLDRCVGFMDGIAPQTACMTKESVHLRAHPTSTAATFLPPAQVAFLQHSLIQVKGISRYSATTPELASLPFPSIARDPPSTCSRSIFDLFLLILTVRS</sequence>
<evidence type="ECO:0000256" key="3">
    <source>
        <dbReference type="ARBA" id="ARBA00017662"/>
    </source>
</evidence>
<comment type="subcellular location">
    <subcellularLocation>
        <location evidence="1">Endoplasmic reticulum membrane</location>
        <topology evidence="1">Single-pass type III membrane protein</topology>
    </subcellularLocation>
</comment>
<dbReference type="PANTHER" id="PTHR48164">
    <property type="entry name" value="DOLICHYL-DIPHOSPHOOLIGOSACCHARIDE--PROTEIN GLYCOSYLTRANSFERASE SUBUNIT 4"/>
    <property type="match status" value="1"/>
</dbReference>
<evidence type="ECO:0000256" key="6">
    <source>
        <dbReference type="ARBA" id="ARBA00022968"/>
    </source>
</evidence>
<evidence type="ECO:0000256" key="8">
    <source>
        <dbReference type="ARBA" id="ARBA00023136"/>
    </source>
</evidence>
<dbReference type="InterPro" id="IPR018943">
    <property type="entry name" value="Oligosaccaryltransferase"/>
</dbReference>
<keyword evidence="8 9" id="KW-0472">Membrane</keyword>
<dbReference type="InterPro" id="IPR036330">
    <property type="entry name" value="Ost4p_sf"/>
</dbReference>
<proteinExistence type="inferred from homology"/>
<reference evidence="10 11" key="1">
    <citation type="journal article" date="2024" name="Commun. Biol.">
        <title>Comparative genomic analysis of thermophilic fungi reveals convergent evolutionary adaptations and gene losses.</title>
        <authorList>
            <person name="Steindorff A.S."/>
            <person name="Aguilar-Pontes M.V."/>
            <person name="Robinson A.J."/>
            <person name="Andreopoulos B."/>
            <person name="LaButti K."/>
            <person name="Kuo A."/>
            <person name="Mondo S."/>
            <person name="Riley R."/>
            <person name="Otillar R."/>
            <person name="Haridas S."/>
            <person name="Lipzen A."/>
            <person name="Grimwood J."/>
            <person name="Schmutz J."/>
            <person name="Clum A."/>
            <person name="Reid I.D."/>
            <person name="Moisan M.C."/>
            <person name="Butler G."/>
            <person name="Nguyen T.T.M."/>
            <person name="Dewar K."/>
            <person name="Conant G."/>
            <person name="Drula E."/>
            <person name="Henrissat B."/>
            <person name="Hansel C."/>
            <person name="Singer S."/>
            <person name="Hutchinson M.I."/>
            <person name="de Vries R.P."/>
            <person name="Natvig D.O."/>
            <person name="Powell A.J."/>
            <person name="Tsang A."/>
            <person name="Grigoriev I.V."/>
        </authorList>
    </citation>
    <scope>NUCLEOTIDE SEQUENCE [LARGE SCALE GENOMIC DNA]</scope>
    <source>
        <strain evidence="10 11">CBS 494.80</strain>
    </source>
</reference>
<protein>
    <recommendedName>
        <fullName evidence="3">Dolichyl-diphosphooligosaccharide--protein glycosyltransferase subunit 4</fullName>
    </recommendedName>
</protein>
<comment type="similarity">
    <text evidence="2">Belongs to the OST4 family.</text>
</comment>
<evidence type="ECO:0000256" key="5">
    <source>
        <dbReference type="ARBA" id="ARBA00022824"/>
    </source>
</evidence>
<evidence type="ECO:0000313" key="10">
    <source>
        <dbReference type="EMBL" id="KAL2068820.1"/>
    </source>
</evidence>
<dbReference type="SUPFAM" id="SSF103464">
    <property type="entry name" value="Oligosaccharyltransferase subunit ost4p"/>
    <property type="match status" value="1"/>
</dbReference>
<dbReference type="InterPro" id="IPR051307">
    <property type="entry name" value="OST4"/>
</dbReference>
<evidence type="ECO:0000256" key="4">
    <source>
        <dbReference type="ARBA" id="ARBA00022692"/>
    </source>
</evidence>
<accession>A0ABR4CFS9</accession>
<evidence type="ECO:0000313" key="11">
    <source>
        <dbReference type="Proteomes" id="UP001595075"/>
    </source>
</evidence>
<dbReference type="PANTHER" id="PTHR48164:SF1">
    <property type="entry name" value="DOLICHYL-DIPHOSPHOOLIGOSACCHARIDE--PROTEIN GLYCOSYLTRANSFERASE SUBUNIT 4"/>
    <property type="match status" value="1"/>
</dbReference>
<evidence type="ECO:0000256" key="2">
    <source>
        <dbReference type="ARBA" id="ARBA00007685"/>
    </source>
</evidence>
<dbReference type="Pfam" id="PF10215">
    <property type="entry name" value="Ost4"/>
    <property type="match status" value="1"/>
</dbReference>
<keyword evidence="6" id="KW-0735">Signal-anchor</keyword>
<comment type="caution">
    <text evidence="10">The sequence shown here is derived from an EMBL/GenBank/DDBJ whole genome shotgun (WGS) entry which is preliminary data.</text>
</comment>
<feature type="transmembrane region" description="Helical" evidence="9">
    <location>
        <begin position="7"/>
        <end position="28"/>
    </location>
</feature>
<dbReference type="Proteomes" id="UP001595075">
    <property type="component" value="Unassembled WGS sequence"/>
</dbReference>
<keyword evidence="11" id="KW-1185">Reference proteome</keyword>
<dbReference type="EMBL" id="JAZHXI010000008">
    <property type="protein sequence ID" value="KAL2068820.1"/>
    <property type="molecule type" value="Genomic_DNA"/>
</dbReference>
<keyword evidence="4 9" id="KW-0812">Transmembrane</keyword>
<keyword evidence="7 9" id="KW-1133">Transmembrane helix</keyword>
<evidence type="ECO:0000256" key="9">
    <source>
        <dbReference type="SAM" id="Phobius"/>
    </source>
</evidence>
<gene>
    <name evidence="10" type="ORF">VTL71DRAFT_15158</name>
</gene>
<keyword evidence="5" id="KW-0256">Endoplasmic reticulum</keyword>